<gene>
    <name evidence="2" type="ORF">HYPBUDRAFT_164659</name>
</gene>
<dbReference type="GeneID" id="30997222"/>
<feature type="region of interest" description="Disordered" evidence="1">
    <location>
        <begin position="155"/>
        <end position="181"/>
    </location>
</feature>
<feature type="region of interest" description="Disordered" evidence="1">
    <location>
        <begin position="516"/>
        <end position="538"/>
    </location>
</feature>
<evidence type="ECO:0000313" key="3">
    <source>
        <dbReference type="Proteomes" id="UP000095085"/>
    </source>
</evidence>
<accession>A0A1E4RS13</accession>
<dbReference type="AlphaFoldDB" id="A0A1E4RS13"/>
<organism evidence="2 3">
    <name type="scientific">Hyphopichia burtonii NRRL Y-1933</name>
    <dbReference type="NCBI Taxonomy" id="984485"/>
    <lineage>
        <taxon>Eukaryota</taxon>
        <taxon>Fungi</taxon>
        <taxon>Dikarya</taxon>
        <taxon>Ascomycota</taxon>
        <taxon>Saccharomycotina</taxon>
        <taxon>Pichiomycetes</taxon>
        <taxon>Debaryomycetaceae</taxon>
        <taxon>Hyphopichia</taxon>
    </lineage>
</organism>
<name>A0A1E4RS13_9ASCO</name>
<feature type="compositionally biased region" description="Basic and acidic residues" evidence="1">
    <location>
        <begin position="298"/>
        <end position="310"/>
    </location>
</feature>
<feature type="region of interest" description="Disordered" evidence="1">
    <location>
        <begin position="80"/>
        <end position="106"/>
    </location>
</feature>
<feature type="compositionally biased region" description="Polar residues" evidence="1">
    <location>
        <begin position="520"/>
        <end position="531"/>
    </location>
</feature>
<feature type="compositionally biased region" description="Basic and acidic residues" evidence="1">
    <location>
        <begin position="162"/>
        <end position="176"/>
    </location>
</feature>
<feature type="region of interest" description="Disordered" evidence="1">
    <location>
        <begin position="202"/>
        <end position="238"/>
    </location>
</feature>
<evidence type="ECO:0000256" key="1">
    <source>
        <dbReference type="SAM" id="MobiDB-lite"/>
    </source>
</evidence>
<evidence type="ECO:0000313" key="2">
    <source>
        <dbReference type="EMBL" id="ODV70084.1"/>
    </source>
</evidence>
<feature type="region of interest" description="Disordered" evidence="1">
    <location>
        <begin position="340"/>
        <end position="369"/>
    </location>
</feature>
<feature type="compositionally biased region" description="Basic and acidic residues" evidence="1">
    <location>
        <begin position="93"/>
        <end position="105"/>
    </location>
</feature>
<dbReference type="Proteomes" id="UP000095085">
    <property type="component" value="Unassembled WGS sequence"/>
</dbReference>
<feature type="region of interest" description="Disordered" evidence="1">
    <location>
        <begin position="289"/>
        <end position="323"/>
    </location>
</feature>
<proteinExistence type="predicted"/>
<dbReference type="RefSeq" id="XP_020079151.1">
    <property type="nucleotide sequence ID" value="XM_020222673.1"/>
</dbReference>
<protein>
    <submittedName>
        <fullName evidence="2">Uncharacterized protein</fullName>
    </submittedName>
</protein>
<feature type="compositionally biased region" description="Basic and acidic residues" evidence="1">
    <location>
        <begin position="220"/>
        <end position="234"/>
    </location>
</feature>
<dbReference type="EMBL" id="KV454538">
    <property type="protein sequence ID" value="ODV70084.1"/>
    <property type="molecule type" value="Genomic_DNA"/>
</dbReference>
<sequence length="962" mass="107575">MSGKSNIHSLISQFEGTNDTKVSPMARPIKSNKGLVFNPAPRVSKYIENTVDNDRMMFTERCNPSEFLRKTKDENKWVGSLPQQLKDKRKGLKKETKPAKTKKDQGGVASLKDLFESNSISKGEDYNGSILNTEAKDFGVNKTDGNKFRFKQTGKSLNEVGRTTENESTHESDEAVRPPNMNAAEEDKQLYQVAETNNLPVNELSEDEKLRQLNGSDNLGNKEPRISKDTKEQVESSAKTNGIVEDNQFEHLNLIKEDDVGFATDKANKEALPKKDKIPSSDIQAKSTDSFLVLNGARPKDDDGAGKEEPSLDNNHPTPFEEIGNLYTFMIKKTDATKRIKEEEDASQEDLKQIDAGQIDEEDDEDDEDGKFHLADELSGFEIVFPLKNHDSITEKALDMTPSGLTYIESPSQRLTRGLGIVETALPKQGLVQTLSNRQSMVEKPTGKIVSHNGPSGEQYTEDNTRLAGEQGLRPKRAKIGSEEDLTLELNEWLIFSGFGGGLGLSLGIDKGEKFDAKSGESTNKSRSPLQGSKIGDGTFNIIEEEEINLEDISTPLTNKFENMTLHPRYSMNNTPADNSSEDNIFDGVHTDDFTPNTFMSDDCKFSGILPVQLRYSTTPSLIQDGVLEDDAEKKRNNRRAVTLGSPVRLERTSTIDDVFKREDEDKHRRMFLLETTKGKLVKAQKSPTKKVLTRLEDTIGEAEEGSARQIDGGKRRNWLSLNLVSKIGRGHKETHELHSNTSCDSSITSEYGQNRGYSLRKRLSSEIRRHSSLNFDEKFRRKKSQRRYTPDMVGLPRVTSMTLFGHAYIPNRPAPPPSPSAASLSSQRSSLCDTRSIKGLSSPASIETKTNFSPIALSTPIRESIAEIDEQKELDADLDLDLHLIDQYQNMPQFLPNTLDSNFSVHSNSSHTIPSSPQQESLHSFTKNPQLLDVDISKMSEQDPSFILMFEDYLSKNFKEI</sequence>
<reference evidence="3" key="1">
    <citation type="submission" date="2016-05" db="EMBL/GenBank/DDBJ databases">
        <title>Comparative genomics of biotechnologically important yeasts.</title>
        <authorList>
            <consortium name="DOE Joint Genome Institute"/>
            <person name="Riley R."/>
            <person name="Haridas S."/>
            <person name="Wolfe K.H."/>
            <person name="Lopes M.R."/>
            <person name="Hittinger C.T."/>
            <person name="Goker M."/>
            <person name="Salamov A."/>
            <person name="Wisecaver J."/>
            <person name="Long T.M."/>
            <person name="Aerts A.L."/>
            <person name="Barry K."/>
            <person name="Choi C."/>
            <person name="Clum A."/>
            <person name="Coughlan A.Y."/>
            <person name="Deshpande S."/>
            <person name="Douglass A.P."/>
            <person name="Hanson S.J."/>
            <person name="Klenk H.-P."/>
            <person name="Labutti K."/>
            <person name="Lapidus A."/>
            <person name="Lindquist E."/>
            <person name="Lipzen A."/>
            <person name="Meier-Kolthoff J.P."/>
            <person name="Ohm R.A."/>
            <person name="Otillar R.P."/>
            <person name="Pangilinan J."/>
            <person name="Peng Y."/>
            <person name="Rokas A."/>
            <person name="Rosa C.A."/>
            <person name="Scheuner C."/>
            <person name="Sibirny A.A."/>
            <person name="Slot J.C."/>
            <person name="Stielow J.B."/>
            <person name="Sun H."/>
            <person name="Kurtzman C.P."/>
            <person name="Blackwell M."/>
            <person name="Grigoriev I.V."/>
            <person name="Jeffries T.W."/>
        </authorList>
    </citation>
    <scope>NUCLEOTIDE SEQUENCE [LARGE SCALE GENOMIC DNA]</scope>
    <source>
        <strain evidence="3">NRRL Y-1933</strain>
    </source>
</reference>
<feature type="region of interest" description="Disordered" evidence="1">
    <location>
        <begin position="442"/>
        <end position="462"/>
    </location>
</feature>
<keyword evidence="3" id="KW-1185">Reference proteome</keyword>
<feature type="compositionally biased region" description="Acidic residues" evidence="1">
    <location>
        <begin position="358"/>
        <end position="369"/>
    </location>
</feature>